<accession>A0A9P0K634</accession>
<evidence type="ECO:0000313" key="1">
    <source>
        <dbReference type="EMBL" id="CAH1967306.1"/>
    </source>
</evidence>
<dbReference type="AlphaFoldDB" id="A0A9P0K634"/>
<dbReference type="Proteomes" id="UP001152888">
    <property type="component" value="Unassembled WGS sequence"/>
</dbReference>
<evidence type="ECO:0000313" key="2">
    <source>
        <dbReference type="Proteomes" id="UP001152888"/>
    </source>
</evidence>
<organism evidence="1 2">
    <name type="scientific">Acanthoscelides obtectus</name>
    <name type="common">Bean weevil</name>
    <name type="synonym">Bruchus obtectus</name>
    <dbReference type="NCBI Taxonomy" id="200917"/>
    <lineage>
        <taxon>Eukaryota</taxon>
        <taxon>Metazoa</taxon>
        <taxon>Ecdysozoa</taxon>
        <taxon>Arthropoda</taxon>
        <taxon>Hexapoda</taxon>
        <taxon>Insecta</taxon>
        <taxon>Pterygota</taxon>
        <taxon>Neoptera</taxon>
        <taxon>Endopterygota</taxon>
        <taxon>Coleoptera</taxon>
        <taxon>Polyphaga</taxon>
        <taxon>Cucujiformia</taxon>
        <taxon>Chrysomeloidea</taxon>
        <taxon>Chrysomelidae</taxon>
        <taxon>Bruchinae</taxon>
        <taxon>Bruchini</taxon>
        <taxon>Acanthoscelides</taxon>
    </lineage>
</organism>
<comment type="caution">
    <text evidence="1">The sequence shown here is derived from an EMBL/GenBank/DDBJ whole genome shotgun (WGS) entry which is preliminary data.</text>
</comment>
<proteinExistence type="predicted"/>
<keyword evidence="2" id="KW-1185">Reference proteome</keyword>
<name>A0A9P0K634_ACAOB</name>
<sequence length="110" mass="13177">MKFYEIFAARFQAKASKNFRDFHTFEEIQGHIWETNIITPEVIFLHALKDDFRLIHSERTSIEMIIEMVKRLITVACWRFSIVQIKPELWMDLILLHLIQLILAVTVEVF</sequence>
<protein>
    <submittedName>
        <fullName evidence="1">Uncharacterized protein</fullName>
    </submittedName>
</protein>
<reference evidence="1" key="1">
    <citation type="submission" date="2022-03" db="EMBL/GenBank/DDBJ databases">
        <authorList>
            <person name="Sayadi A."/>
        </authorList>
    </citation>
    <scope>NUCLEOTIDE SEQUENCE</scope>
</reference>
<dbReference type="EMBL" id="CAKOFQ010006743">
    <property type="protein sequence ID" value="CAH1967306.1"/>
    <property type="molecule type" value="Genomic_DNA"/>
</dbReference>
<gene>
    <name evidence="1" type="ORF">ACAOBT_LOCUS7325</name>
</gene>